<evidence type="ECO:0000313" key="2">
    <source>
        <dbReference type="EMBL" id="MBA4629731.1"/>
    </source>
</evidence>
<dbReference type="AlphaFoldDB" id="A0A7C8YZ82"/>
<organism evidence="2">
    <name type="scientific">Opuntia streptacantha</name>
    <name type="common">Prickly pear cactus</name>
    <name type="synonym">Opuntia cardona</name>
    <dbReference type="NCBI Taxonomy" id="393608"/>
    <lineage>
        <taxon>Eukaryota</taxon>
        <taxon>Viridiplantae</taxon>
        <taxon>Streptophyta</taxon>
        <taxon>Embryophyta</taxon>
        <taxon>Tracheophyta</taxon>
        <taxon>Spermatophyta</taxon>
        <taxon>Magnoliopsida</taxon>
        <taxon>eudicotyledons</taxon>
        <taxon>Gunneridae</taxon>
        <taxon>Pentapetalae</taxon>
        <taxon>Caryophyllales</taxon>
        <taxon>Cactineae</taxon>
        <taxon>Cactaceae</taxon>
        <taxon>Opuntioideae</taxon>
        <taxon>Opuntia</taxon>
    </lineage>
</organism>
<feature type="compositionally biased region" description="Polar residues" evidence="1">
    <location>
        <begin position="60"/>
        <end position="83"/>
    </location>
</feature>
<proteinExistence type="predicted"/>
<feature type="region of interest" description="Disordered" evidence="1">
    <location>
        <begin position="1"/>
        <end position="83"/>
    </location>
</feature>
<reference evidence="2" key="1">
    <citation type="journal article" date="2013" name="J. Plant Res.">
        <title>Effect of fungi and light on seed germination of three Opuntia species from semiarid lands of central Mexico.</title>
        <authorList>
            <person name="Delgado-Sanchez P."/>
            <person name="Jimenez-Bremont J.F."/>
            <person name="Guerrero-Gonzalez Mde L."/>
            <person name="Flores J."/>
        </authorList>
    </citation>
    <scope>NUCLEOTIDE SEQUENCE</scope>
    <source>
        <tissue evidence="2">Cladode</tissue>
    </source>
</reference>
<dbReference type="EMBL" id="GISG01070682">
    <property type="protein sequence ID" value="MBA4629731.1"/>
    <property type="molecule type" value="Transcribed_RNA"/>
</dbReference>
<name>A0A7C8YZ82_OPUST</name>
<sequence>MQEGEEDRERTSRMQGHSALKQRKSENSAVEQDFMVQVKQERETQQQQQHYHHHQQHQQGNYSTSSQQMIYQSQSKPPLANQNTSSQFKQEAFIISTECLRIYLLVMYKTAYS</sequence>
<protein>
    <submittedName>
        <fullName evidence="2">Uncharacterized protein</fullName>
    </submittedName>
</protein>
<reference evidence="2" key="2">
    <citation type="submission" date="2020-07" db="EMBL/GenBank/DDBJ databases">
        <authorList>
            <person name="Vera ALvarez R."/>
            <person name="Arias-Moreno D.M."/>
            <person name="Jimenez-Jacinto V."/>
            <person name="Jimenez-Bremont J.F."/>
            <person name="Swaminathan K."/>
            <person name="Moose S.P."/>
            <person name="Guerrero-Gonzalez M.L."/>
            <person name="Marino-Ramirez L."/>
            <person name="Landsman D."/>
            <person name="Rodriguez-Kessler M."/>
            <person name="Delgado-Sanchez P."/>
        </authorList>
    </citation>
    <scope>NUCLEOTIDE SEQUENCE</scope>
    <source>
        <tissue evidence="2">Cladode</tissue>
    </source>
</reference>
<evidence type="ECO:0000256" key="1">
    <source>
        <dbReference type="SAM" id="MobiDB-lite"/>
    </source>
</evidence>
<accession>A0A7C8YZ82</accession>